<organism evidence="2">
    <name type="scientific">Paramoeba aestuarina</name>
    <dbReference type="NCBI Taxonomy" id="180227"/>
    <lineage>
        <taxon>Eukaryota</taxon>
        <taxon>Amoebozoa</taxon>
        <taxon>Discosea</taxon>
        <taxon>Flabellinia</taxon>
        <taxon>Dactylopodida</taxon>
        <taxon>Paramoebidae</taxon>
        <taxon>Paramoeba</taxon>
    </lineage>
</organism>
<reference evidence="2" key="1">
    <citation type="submission" date="2021-01" db="EMBL/GenBank/DDBJ databases">
        <authorList>
            <person name="Corre E."/>
            <person name="Pelletier E."/>
            <person name="Niang G."/>
            <person name="Scheremetjew M."/>
            <person name="Finn R."/>
            <person name="Kale V."/>
            <person name="Holt S."/>
            <person name="Cochrane G."/>
            <person name="Meng A."/>
            <person name="Brown T."/>
            <person name="Cohen L."/>
        </authorList>
    </citation>
    <scope>NUCLEOTIDE SEQUENCE</scope>
    <source>
        <strain evidence="2">SoJaBio B1-5/56/2</strain>
    </source>
</reference>
<sequence length="343" mass="38509">MDEETKTLEERLRQLKGEDTTSSTATNNNNNNNNMGNNFTVPEGKLRIECRLYNFRGGAPPHRGYHYSNSITVEIDSTLTTTELLKEVKAKIDPNNGRDLSYYLLVKPLIGEEKTSALPKNEPLANVFNDSSKKLRVDIPMARGMVDVGTFGMMTTSPGADILLGKSDNISTQEISHLLSHFENATADGGRLQEFPEILNQEECDKICDYIERRFERAGVNAGEDFKITLQPNQMTELVSEEKGNNLFMLFDETCHEIILRRSISGGNFINFHTDKTLQTLNIPLNDSKSYKGGQLVYVKEDGLFYPERKTGSATLHTNKVLHGVTPVSDGVRYAMFLLYHGE</sequence>
<dbReference type="AlphaFoldDB" id="A0A6U2YR33"/>
<dbReference type="EMBL" id="HBKR01014333">
    <property type="protein sequence ID" value="CAE2301514.1"/>
    <property type="molecule type" value="Transcribed_RNA"/>
</dbReference>
<evidence type="ECO:0000313" key="2">
    <source>
        <dbReference type="EMBL" id="CAE2301509.1"/>
    </source>
</evidence>
<proteinExistence type="predicted"/>
<gene>
    <name evidence="2" type="ORF">NAES01612_LOCUS9484</name>
    <name evidence="3" type="ORF">NAES01612_LOCUS9485</name>
</gene>
<evidence type="ECO:0000256" key="1">
    <source>
        <dbReference type="SAM" id="MobiDB-lite"/>
    </source>
</evidence>
<feature type="region of interest" description="Disordered" evidence="1">
    <location>
        <begin position="15"/>
        <end position="40"/>
    </location>
</feature>
<feature type="compositionally biased region" description="Low complexity" evidence="1">
    <location>
        <begin position="27"/>
        <end position="38"/>
    </location>
</feature>
<evidence type="ECO:0000313" key="3">
    <source>
        <dbReference type="EMBL" id="CAE2301514.1"/>
    </source>
</evidence>
<dbReference type="SUPFAM" id="SSF51197">
    <property type="entry name" value="Clavaminate synthase-like"/>
    <property type="match status" value="1"/>
</dbReference>
<dbReference type="Gene3D" id="2.60.120.620">
    <property type="entry name" value="q2cbj1_9rhob like domain"/>
    <property type="match status" value="1"/>
</dbReference>
<name>A0A6U2YR33_9EUKA</name>
<accession>A0A6U2YR33</accession>
<protein>
    <submittedName>
        <fullName evidence="2">Uncharacterized protein</fullName>
    </submittedName>
</protein>
<dbReference type="EMBL" id="HBKR01014332">
    <property type="protein sequence ID" value="CAE2301509.1"/>
    <property type="molecule type" value="Transcribed_RNA"/>
</dbReference>